<sequence>MNVQIRRLAVGILVLYSALFVRLNVVQVYSAGDLNVREGNNRQVLRDFDRPRGKIQTSDGTVLAFTTETGGDGFEYQRNYPTGELFAQVTGYFTLGLGSTGVERSYGDDLSGQSGAFELRALTNLFDSEGTTGDVVLSMRNDVQETARDALGDRRGSVVALDPRTGEILALWSTPSYDPNLLVDSTGSEAIRVKTLLDESPDKPLLARSFRELFAPGSTFKVVTASAGVRSGAVTMDTPSYPQLTEWTPPGTTKAIRNFDGALCGGPLDEILRVSCNTSFAEMGARTVGPDQLVETAEDFGFGSKPPIDIPGAVASEIPTDYGRPLGPFPDGEGGTVYENTAGLAQVSIGQGDARATPLQMAMVAGAIGNGGIVMEPHVVAEVRDTEGDVVREIEPAIWKRPLDQKQAAVVRTAMDGVVDDGTAEALDIEGFEVGGKTGTAQTVAGEDRSHAWIVGYAGVEGEAAEVAVAVIVEAQQGISEQTGGRVAAPIAQRVLRTALNPAPVSAPGDLPGQLGGN</sequence>
<feature type="domain" description="Penicillin binding protein A dimerisation" evidence="2">
    <location>
        <begin position="52"/>
        <end position="134"/>
    </location>
</feature>
<name>A0A936TFQ5_9ACTN</name>
<feature type="domain" description="Penicillin-binding protein transpeptidase" evidence="1">
    <location>
        <begin position="156"/>
        <end position="496"/>
    </location>
</feature>
<dbReference type="Proteomes" id="UP000727993">
    <property type="component" value="Unassembled WGS sequence"/>
</dbReference>
<organism evidence="3 4">
    <name type="scientific">Candidatus Neomicrothrix subdominans</name>
    <dbReference type="NCBI Taxonomy" id="2954438"/>
    <lineage>
        <taxon>Bacteria</taxon>
        <taxon>Bacillati</taxon>
        <taxon>Actinomycetota</taxon>
        <taxon>Acidimicrobiia</taxon>
        <taxon>Acidimicrobiales</taxon>
        <taxon>Microthrixaceae</taxon>
        <taxon>Candidatus Neomicrothrix</taxon>
    </lineage>
</organism>
<reference evidence="3 4" key="1">
    <citation type="submission" date="2020-10" db="EMBL/GenBank/DDBJ databases">
        <title>Connecting structure to function with the recovery of over 1000 high-quality activated sludge metagenome-assembled genomes encoding full-length rRNA genes using long-read sequencing.</title>
        <authorList>
            <person name="Singleton C.M."/>
            <person name="Petriglieri F."/>
            <person name="Kristensen J.M."/>
            <person name="Kirkegaard R.H."/>
            <person name="Michaelsen T.Y."/>
            <person name="Andersen M.H."/>
            <person name="Karst S.M."/>
            <person name="Dueholm M.S."/>
            <person name="Nielsen P.H."/>
            <person name="Albertsen M."/>
        </authorList>
    </citation>
    <scope>NUCLEOTIDE SEQUENCE [LARGE SCALE GENOMIC DNA]</scope>
    <source>
        <strain evidence="3">Lyne_18-Q3-R50-59_MAXAC.006</strain>
    </source>
</reference>
<dbReference type="InterPro" id="IPR054120">
    <property type="entry name" value="PBPA_dimer"/>
</dbReference>
<dbReference type="AlphaFoldDB" id="A0A936TFQ5"/>
<accession>A0A936TFQ5</accession>
<dbReference type="PANTHER" id="PTHR30627:SF24">
    <property type="entry name" value="PENICILLIN-BINDING PROTEIN 4B"/>
    <property type="match status" value="1"/>
</dbReference>
<proteinExistence type="predicted"/>
<dbReference type="Pfam" id="PF00905">
    <property type="entry name" value="Transpeptidase"/>
    <property type="match status" value="1"/>
</dbReference>
<evidence type="ECO:0000313" key="3">
    <source>
        <dbReference type="EMBL" id="MBK9296865.1"/>
    </source>
</evidence>
<dbReference type="GO" id="GO:0071972">
    <property type="term" value="F:peptidoglycan L,D-transpeptidase activity"/>
    <property type="evidence" value="ECO:0007669"/>
    <property type="project" value="TreeGrafter"/>
</dbReference>
<dbReference type="PANTHER" id="PTHR30627">
    <property type="entry name" value="PEPTIDOGLYCAN D,D-TRANSPEPTIDASE"/>
    <property type="match status" value="1"/>
</dbReference>
<dbReference type="GO" id="GO:0071555">
    <property type="term" value="P:cell wall organization"/>
    <property type="evidence" value="ECO:0007669"/>
    <property type="project" value="TreeGrafter"/>
</dbReference>
<comment type="caution">
    <text evidence="3">The sequence shown here is derived from an EMBL/GenBank/DDBJ whole genome shotgun (WGS) entry which is preliminary data.</text>
</comment>
<evidence type="ECO:0000259" key="2">
    <source>
        <dbReference type="Pfam" id="PF21922"/>
    </source>
</evidence>
<protein>
    <submittedName>
        <fullName evidence="3">Penicillin-binding protein 2</fullName>
    </submittedName>
</protein>
<dbReference type="Pfam" id="PF21922">
    <property type="entry name" value="PBP_dimer_2"/>
    <property type="match status" value="1"/>
</dbReference>
<dbReference type="InterPro" id="IPR050515">
    <property type="entry name" value="Beta-lactam/transpept"/>
</dbReference>
<dbReference type="InterPro" id="IPR012338">
    <property type="entry name" value="Beta-lactam/transpept-like"/>
</dbReference>
<dbReference type="GO" id="GO:0005886">
    <property type="term" value="C:plasma membrane"/>
    <property type="evidence" value="ECO:0007669"/>
    <property type="project" value="TreeGrafter"/>
</dbReference>
<gene>
    <name evidence="3" type="ORF">IPN02_08515</name>
</gene>
<evidence type="ECO:0000313" key="4">
    <source>
        <dbReference type="Proteomes" id="UP000727993"/>
    </source>
</evidence>
<dbReference type="GO" id="GO:0008658">
    <property type="term" value="F:penicillin binding"/>
    <property type="evidence" value="ECO:0007669"/>
    <property type="project" value="InterPro"/>
</dbReference>
<evidence type="ECO:0000259" key="1">
    <source>
        <dbReference type="Pfam" id="PF00905"/>
    </source>
</evidence>
<dbReference type="Gene3D" id="3.90.1310.10">
    <property type="entry name" value="Penicillin-binding protein 2a (Domain 2)"/>
    <property type="match status" value="1"/>
</dbReference>
<dbReference type="Gene3D" id="3.40.710.10">
    <property type="entry name" value="DD-peptidase/beta-lactamase superfamily"/>
    <property type="match status" value="1"/>
</dbReference>
<dbReference type="SUPFAM" id="SSF56601">
    <property type="entry name" value="beta-lactamase/transpeptidase-like"/>
    <property type="match status" value="1"/>
</dbReference>
<dbReference type="EMBL" id="JADJZA010000006">
    <property type="protein sequence ID" value="MBK9296865.1"/>
    <property type="molecule type" value="Genomic_DNA"/>
</dbReference>
<dbReference type="InterPro" id="IPR001460">
    <property type="entry name" value="PCN-bd_Tpept"/>
</dbReference>